<dbReference type="EMBL" id="FOVC01000002">
    <property type="protein sequence ID" value="SFN06949.1"/>
    <property type="molecule type" value="Genomic_DNA"/>
</dbReference>
<name>A0A1I4W1E0_9GAMM</name>
<reference evidence="2" key="1">
    <citation type="submission" date="2016-10" db="EMBL/GenBank/DDBJ databases">
        <authorList>
            <person name="Varghese N."/>
            <person name="Submissions S."/>
        </authorList>
    </citation>
    <scope>NUCLEOTIDE SEQUENCE [LARGE SCALE GENOMIC DNA]</scope>
    <source>
        <strain evidence="2">N6PO6</strain>
    </source>
</reference>
<evidence type="ECO:0000313" key="2">
    <source>
        <dbReference type="Proteomes" id="UP000242222"/>
    </source>
</evidence>
<accession>A0A1I4W1E0</accession>
<protein>
    <submittedName>
        <fullName evidence="1">Uncharacterized protein</fullName>
    </submittedName>
</protein>
<dbReference type="Proteomes" id="UP000242222">
    <property type="component" value="Unassembled WGS sequence"/>
</dbReference>
<sequence length="92" mass="10715">MYDGVNSGRIVKSIPIEKYSYSLCLNTAKIYDNLKLASIPLIKMQGGKSDKQADTVLRLNEWLRNDSESRFLSYIHRLFHSMEVVSFLWRSK</sequence>
<organism evidence="1 2">
    <name type="scientific">Izhakiella capsodis</name>
    <dbReference type="NCBI Taxonomy" id="1367852"/>
    <lineage>
        <taxon>Bacteria</taxon>
        <taxon>Pseudomonadati</taxon>
        <taxon>Pseudomonadota</taxon>
        <taxon>Gammaproteobacteria</taxon>
        <taxon>Enterobacterales</taxon>
        <taxon>Erwiniaceae</taxon>
        <taxon>Izhakiella</taxon>
    </lineage>
</organism>
<keyword evidence="2" id="KW-1185">Reference proteome</keyword>
<proteinExistence type="predicted"/>
<dbReference type="AlphaFoldDB" id="A0A1I4W1E0"/>
<gene>
    <name evidence="1" type="ORF">SAMN05216516_102196</name>
</gene>
<evidence type="ECO:0000313" key="1">
    <source>
        <dbReference type="EMBL" id="SFN06949.1"/>
    </source>
</evidence>